<evidence type="ECO:0000256" key="3">
    <source>
        <dbReference type="SAM" id="SignalP"/>
    </source>
</evidence>
<dbReference type="InterPro" id="IPR027304">
    <property type="entry name" value="Trigger_fact/SurA_dom_sf"/>
</dbReference>
<evidence type="ECO:0000256" key="1">
    <source>
        <dbReference type="SAM" id="Coils"/>
    </source>
</evidence>
<evidence type="ECO:0000313" key="4">
    <source>
        <dbReference type="EMBL" id="SUJ08808.1"/>
    </source>
</evidence>
<dbReference type="PANTHER" id="PTHR47245">
    <property type="entry name" value="PEPTIDYLPROLYL ISOMERASE"/>
    <property type="match status" value="1"/>
</dbReference>
<evidence type="ECO:0000256" key="2">
    <source>
        <dbReference type="SAM" id="MobiDB-lite"/>
    </source>
</evidence>
<accession>A0A380BZ89</accession>
<dbReference type="GO" id="GO:0016853">
    <property type="term" value="F:isomerase activity"/>
    <property type="evidence" value="ECO:0007669"/>
    <property type="project" value="UniProtKB-KW"/>
</dbReference>
<dbReference type="AlphaFoldDB" id="A0A380BZ89"/>
<dbReference type="InterPro" id="IPR050245">
    <property type="entry name" value="PrsA_foldase"/>
</dbReference>
<reference evidence="4 5" key="1">
    <citation type="submission" date="2018-06" db="EMBL/GenBank/DDBJ databases">
        <authorList>
            <consortium name="Pathogen Informatics"/>
            <person name="Doyle S."/>
        </authorList>
    </citation>
    <scope>NUCLEOTIDE SEQUENCE [LARGE SCALE GENOMIC DNA]</scope>
    <source>
        <strain evidence="5">ATCC 11859 / DSM 33 / NCIB 8841 / NCTC 4822</strain>
    </source>
</reference>
<dbReference type="SUPFAM" id="SSF109998">
    <property type="entry name" value="Triger factor/SurA peptide-binding domain-like"/>
    <property type="match status" value="1"/>
</dbReference>
<keyword evidence="3" id="KW-0732">Signal</keyword>
<feature type="coiled-coil region" evidence="1">
    <location>
        <begin position="214"/>
        <end position="244"/>
    </location>
</feature>
<dbReference type="EMBL" id="UGYZ01000002">
    <property type="protein sequence ID" value="SUJ08808.1"/>
    <property type="molecule type" value="Genomic_DNA"/>
</dbReference>
<proteinExistence type="predicted"/>
<dbReference type="OrthoDB" id="4775280at2"/>
<sequence>MKFKKYLFLFIAVMMAMTLVAYSKVGNAGPSEESDNSEVVQVEVADDEEQQSKEEAQEVDERAIVAKVNDEEVKGKKYNAVLRSIHSQIEQKGEASAQESGQELKKQALETIVHQTLLLQQAKEAEIKVSAAEIEEGYALFAKQFADEKEMLKEFEDKNVDEETIKEQIAESIMFKKYQDKVVSTKEITDKEIQDYYHQLVVEAKDQGKIIQPLEEVKKEIRELIEQEQQYKQLVAHIEKLKKSAKIEVNI</sequence>
<dbReference type="Gene3D" id="1.10.4030.10">
    <property type="entry name" value="Porin chaperone SurA, peptide-binding domain"/>
    <property type="match status" value="1"/>
</dbReference>
<dbReference type="Pfam" id="PF13623">
    <property type="entry name" value="SurA_N_2"/>
    <property type="match status" value="1"/>
</dbReference>
<keyword evidence="4" id="KW-0413">Isomerase</keyword>
<keyword evidence="1" id="KW-0175">Coiled coil</keyword>
<dbReference type="Proteomes" id="UP000254519">
    <property type="component" value="Unassembled WGS sequence"/>
</dbReference>
<gene>
    <name evidence="4" type="ORF">NCTC4822_01886</name>
</gene>
<evidence type="ECO:0000313" key="5">
    <source>
        <dbReference type="Proteomes" id="UP000254519"/>
    </source>
</evidence>
<feature type="signal peptide" evidence="3">
    <location>
        <begin position="1"/>
        <end position="21"/>
    </location>
</feature>
<feature type="region of interest" description="Disordered" evidence="2">
    <location>
        <begin position="27"/>
        <end position="58"/>
    </location>
</feature>
<protein>
    <submittedName>
        <fullName evidence="4">Peptidylprolyl isomerase</fullName>
    </submittedName>
</protein>
<organism evidence="4 5">
    <name type="scientific">Sporosarcina pasteurii</name>
    <name type="common">Bacillus pasteurii</name>
    <dbReference type="NCBI Taxonomy" id="1474"/>
    <lineage>
        <taxon>Bacteria</taxon>
        <taxon>Bacillati</taxon>
        <taxon>Bacillota</taxon>
        <taxon>Bacilli</taxon>
        <taxon>Bacillales</taxon>
        <taxon>Caryophanaceae</taxon>
        <taxon>Sporosarcina</taxon>
    </lineage>
</organism>
<keyword evidence="5" id="KW-1185">Reference proteome</keyword>
<dbReference type="RefSeq" id="WP_115361611.1">
    <property type="nucleotide sequence ID" value="NZ_CP038012.1"/>
</dbReference>
<feature type="chain" id="PRO_5038685408" evidence="3">
    <location>
        <begin position="22"/>
        <end position="251"/>
    </location>
</feature>
<dbReference type="PANTHER" id="PTHR47245:SF2">
    <property type="entry name" value="PEPTIDYL-PROLYL CIS-TRANS ISOMERASE HP_0175-RELATED"/>
    <property type="match status" value="1"/>
</dbReference>
<name>A0A380BZ89_SPOPA</name>